<feature type="signal peptide" evidence="2">
    <location>
        <begin position="1"/>
        <end position="27"/>
    </location>
</feature>
<name>A0A853CXQ7_9MICO</name>
<dbReference type="EMBL" id="JACCFL010000001">
    <property type="protein sequence ID" value="NYJ23335.1"/>
    <property type="molecule type" value="Genomic_DNA"/>
</dbReference>
<dbReference type="AlphaFoldDB" id="A0A853CXQ7"/>
<comment type="caution">
    <text evidence="3">The sequence shown here is derived from an EMBL/GenBank/DDBJ whole genome shotgun (WGS) entry which is preliminary data.</text>
</comment>
<feature type="compositionally biased region" description="Low complexity" evidence="1">
    <location>
        <begin position="54"/>
        <end position="68"/>
    </location>
</feature>
<feature type="compositionally biased region" description="Low complexity" evidence="1">
    <location>
        <begin position="78"/>
        <end position="91"/>
    </location>
</feature>
<evidence type="ECO:0000313" key="3">
    <source>
        <dbReference type="EMBL" id="NYJ23335.1"/>
    </source>
</evidence>
<proteinExistence type="predicted"/>
<organism evidence="3 4">
    <name type="scientific">Leifsonia shinshuensis</name>
    <dbReference type="NCBI Taxonomy" id="150026"/>
    <lineage>
        <taxon>Bacteria</taxon>
        <taxon>Bacillati</taxon>
        <taxon>Actinomycetota</taxon>
        <taxon>Actinomycetes</taxon>
        <taxon>Micrococcales</taxon>
        <taxon>Microbacteriaceae</taxon>
        <taxon>Leifsonia</taxon>
    </lineage>
</organism>
<feature type="region of interest" description="Disordered" evidence="1">
    <location>
        <begin position="54"/>
        <end position="113"/>
    </location>
</feature>
<accession>A0A853CXQ7</accession>
<dbReference type="Proteomes" id="UP000578352">
    <property type="component" value="Unassembled WGS sequence"/>
</dbReference>
<evidence type="ECO:0000313" key="4">
    <source>
        <dbReference type="Proteomes" id="UP000578352"/>
    </source>
</evidence>
<gene>
    <name evidence="3" type="ORF">HNR13_001622</name>
</gene>
<evidence type="ECO:0000256" key="2">
    <source>
        <dbReference type="SAM" id="SignalP"/>
    </source>
</evidence>
<evidence type="ECO:0000256" key="1">
    <source>
        <dbReference type="SAM" id="MobiDB-lite"/>
    </source>
</evidence>
<dbReference type="RefSeq" id="WP_343063494.1">
    <property type="nucleotide sequence ID" value="NZ_BAABEH010000001.1"/>
</dbReference>
<keyword evidence="2" id="KW-0732">Signal</keyword>
<feature type="chain" id="PRO_5033049098" evidence="2">
    <location>
        <begin position="28"/>
        <end position="242"/>
    </location>
</feature>
<reference evidence="3 4" key="1">
    <citation type="submission" date="2020-07" db="EMBL/GenBank/DDBJ databases">
        <title>Sequencing the genomes of 1000 actinobacteria strains.</title>
        <authorList>
            <person name="Klenk H.-P."/>
        </authorList>
    </citation>
    <scope>NUCLEOTIDE SEQUENCE [LARGE SCALE GENOMIC DNA]</scope>
    <source>
        <strain evidence="3 4">DSM 15165</strain>
    </source>
</reference>
<sequence length="242" mass="23732">MTGRARIPGGVLAAGLALAGALTGLGAAPLPADSARTTAPASLCIPIFTSCDSSSSTPSPSPSSGSPSPGLPLPGLPATPGTPGTPATGSPTPTPVPTPASPDGSAPVFTQPPAQLGSNSLSFSGLKGVNLVTVPLADGSRIPVLKISADSITIQGFSLNVRKQTGPVLLTTADTMTLSGNVQVYLDSATATLPDGTPLTLGASTPPPNSTLPGQLLRVTLGLVGATADSIVYTNTKQHLSE</sequence>
<protein>
    <submittedName>
        <fullName evidence="3">Uncharacterized protein</fullName>
    </submittedName>
</protein>